<feature type="compositionally biased region" description="Low complexity" evidence="12">
    <location>
        <begin position="50"/>
        <end position="62"/>
    </location>
</feature>
<evidence type="ECO:0000256" key="2">
    <source>
        <dbReference type="ARBA" id="ARBA00009810"/>
    </source>
</evidence>
<evidence type="ECO:0000256" key="9">
    <source>
        <dbReference type="ARBA" id="ARBA00023237"/>
    </source>
</evidence>
<evidence type="ECO:0000256" key="1">
    <source>
        <dbReference type="ARBA" id="ARBA00004571"/>
    </source>
</evidence>
<dbReference type="InterPro" id="IPR010105">
    <property type="entry name" value="TonB_sidphr_rcpt"/>
</dbReference>
<evidence type="ECO:0000256" key="12">
    <source>
        <dbReference type="SAM" id="MobiDB-lite"/>
    </source>
</evidence>
<keyword evidence="16" id="KW-1185">Reference proteome</keyword>
<keyword evidence="8 15" id="KW-0675">Receptor</keyword>
<keyword evidence="3 10" id="KW-0813">Transport</keyword>
<dbReference type="RefSeq" id="WP_249245558.1">
    <property type="nucleotide sequence ID" value="NZ_JAKPBZ010000114.1"/>
</dbReference>
<dbReference type="Gene3D" id="2.170.130.10">
    <property type="entry name" value="TonB-dependent receptor, plug domain"/>
    <property type="match status" value="1"/>
</dbReference>
<comment type="subcellular location">
    <subcellularLocation>
        <location evidence="1 10">Cell outer membrane</location>
        <topology evidence="1 10">Multi-pass membrane protein</topology>
    </subcellularLocation>
</comment>
<evidence type="ECO:0000259" key="13">
    <source>
        <dbReference type="Pfam" id="PF00593"/>
    </source>
</evidence>
<dbReference type="PANTHER" id="PTHR32552">
    <property type="entry name" value="FERRICHROME IRON RECEPTOR-RELATED"/>
    <property type="match status" value="1"/>
</dbReference>
<comment type="caution">
    <text evidence="15">The sequence shown here is derived from an EMBL/GenBank/DDBJ whole genome shotgun (WGS) entry which is preliminary data.</text>
</comment>
<evidence type="ECO:0000313" key="15">
    <source>
        <dbReference type="EMBL" id="MCL2894378.1"/>
    </source>
</evidence>
<sequence>MNKLTSYHPFRLARWHARTAPAGIRIGSPLSSAAALLIVLFGHHANAAESAADQEAAQTETSPAEVQAREEARPPEVEDKILVTAPLNPQQEAATGYSVRRSSSATRLDLELKRTPQTVSVITEKQIKEQNLTDIHSVLNAAPGITVMQYGVTGAGNTSYYSRGFAIRNFLLDGVLTSVAPSGGIMTRGLNGNNRFFAMDSAIYERIDVIRGSTGLVSGNGDPGATLNLVRKKPTVAPQFNAGVGYGSWNRKRAEVDFSTTLNESAGLRWRMVGVAQDGDHWMDRVGKKDYTLYNVLELPLGNDTLLRGGLVYGYQKIDGASPLTSSRAAPNFDSLEPIPKFPGGRSANNATDWTFAKNENINAFLNADHYLNDQWTLNAAYNYNKSDFHTIYGFLDGYNTTGAYRGTYDYYFGQWQPEADLHNLDVSLNGKFELLGREAEIVAGLSGYRNKVTMPYHASQSSGISSITGCGNNSRWVYCTLENFNNGDMPRPYLRTPGTQAFYDAYYTYDATHASVLTREKQYGLSLSGRYNLTDRLMAIAGGRYNKWESDQDVSRRGVRDDLYSLKLDQGGFSWFGGLVYDLTDQWSAYISYARTLDPQSEAGAIVGYDGHPIEERQNDTFELGLKGSLFGDRLNTQIAYFHTKQDNLPYYSDYYGCAWHGVSGCSYADTMLEPVFAGPGLKVQGVELSASGSVTPRLQINAAYTFMHTTWPDLTTAESASTGRYASMEMYFWRYGTLPKHQFKLFANWQAAERLNLGLGVNFKGKVKYFRDRNSKAYAAKYYPDADSSIYDLGSSTTVDLMAQYRITSALTARLNVQNLFDKTYYVTPRRDMYGAPRNVMFTLNYQF</sequence>
<dbReference type="Proteomes" id="UP001203069">
    <property type="component" value="Unassembled WGS sequence"/>
</dbReference>
<dbReference type="PROSITE" id="PS52016">
    <property type="entry name" value="TONB_DEPENDENT_REC_3"/>
    <property type="match status" value="1"/>
</dbReference>
<dbReference type="InterPro" id="IPR037066">
    <property type="entry name" value="Plug_dom_sf"/>
</dbReference>
<keyword evidence="6 11" id="KW-0798">TonB box</keyword>
<dbReference type="PANTHER" id="PTHR32552:SF74">
    <property type="entry name" value="HYDROXAMATE SIDEROPHORE RECEPTOR FHUE"/>
    <property type="match status" value="1"/>
</dbReference>
<feature type="domain" description="TonB-dependent receptor-like beta-barrel" evidence="13">
    <location>
        <begin position="308"/>
        <end position="822"/>
    </location>
</feature>
<evidence type="ECO:0000259" key="14">
    <source>
        <dbReference type="Pfam" id="PF07715"/>
    </source>
</evidence>
<evidence type="ECO:0000256" key="3">
    <source>
        <dbReference type="ARBA" id="ARBA00022448"/>
    </source>
</evidence>
<dbReference type="EMBL" id="JAKPBZ010000114">
    <property type="protein sequence ID" value="MCL2894378.1"/>
    <property type="molecule type" value="Genomic_DNA"/>
</dbReference>
<dbReference type="NCBIfam" id="TIGR01783">
    <property type="entry name" value="TonB-siderophor"/>
    <property type="match status" value="1"/>
</dbReference>
<feature type="compositionally biased region" description="Basic and acidic residues" evidence="12">
    <location>
        <begin position="67"/>
        <end position="76"/>
    </location>
</feature>
<accession>A0ABT0MX08</accession>
<dbReference type="SUPFAM" id="SSF56935">
    <property type="entry name" value="Porins"/>
    <property type="match status" value="1"/>
</dbReference>
<dbReference type="Gene3D" id="2.40.170.20">
    <property type="entry name" value="TonB-dependent receptor, beta-barrel domain"/>
    <property type="match status" value="1"/>
</dbReference>
<dbReference type="InterPro" id="IPR000531">
    <property type="entry name" value="Beta-barrel_TonB"/>
</dbReference>
<dbReference type="InterPro" id="IPR012910">
    <property type="entry name" value="Plug_dom"/>
</dbReference>
<keyword evidence="7 10" id="KW-0472">Membrane</keyword>
<dbReference type="Pfam" id="PF00593">
    <property type="entry name" value="TonB_dep_Rec_b-barrel"/>
    <property type="match status" value="1"/>
</dbReference>
<proteinExistence type="inferred from homology"/>
<evidence type="ECO:0000256" key="11">
    <source>
        <dbReference type="RuleBase" id="RU003357"/>
    </source>
</evidence>
<organism evidence="15 16">
    <name type="scientific">Brenneria tiliae</name>
    <dbReference type="NCBI Taxonomy" id="2914984"/>
    <lineage>
        <taxon>Bacteria</taxon>
        <taxon>Pseudomonadati</taxon>
        <taxon>Pseudomonadota</taxon>
        <taxon>Gammaproteobacteria</taxon>
        <taxon>Enterobacterales</taxon>
        <taxon>Pectobacteriaceae</taxon>
        <taxon>Brenneria</taxon>
    </lineage>
</organism>
<evidence type="ECO:0000256" key="6">
    <source>
        <dbReference type="ARBA" id="ARBA00023077"/>
    </source>
</evidence>
<reference evidence="15 16" key="1">
    <citation type="submission" date="2022-02" db="EMBL/GenBank/DDBJ databases">
        <title>Description of Brenneria tiliae sp. nov. isolated from symptomatic Tilia x moltkei and Tilia x europaea trees in the UK.</title>
        <authorList>
            <person name="Kile H."/>
        </authorList>
    </citation>
    <scope>NUCLEOTIDE SEQUENCE [LARGE SCALE GENOMIC DNA]</scope>
    <source>
        <strain evidence="15 16">MC1SB4.1</strain>
    </source>
</reference>
<protein>
    <submittedName>
        <fullName evidence="15">TonB-dependent siderophore receptor</fullName>
    </submittedName>
</protein>
<feature type="region of interest" description="Disordered" evidence="12">
    <location>
        <begin position="50"/>
        <end position="76"/>
    </location>
</feature>
<evidence type="ECO:0000256" key="4">
    <source>
        <dbReference type="ARBA" id="ARBA00022452"/>
    </source>
</evidence>
<evidence type="ECO:0000313" key="16">
    <source>
        <dbReference type="Proteomes" id="UP001203069"/>
    </source>
</evidence>
<keyword evidence="9 10" id="KW-0998">Cell outer membrane</keyword>
<keyword evidence="5 10" id="KW-0812">Transmembrane</keyword>
<dbReference type="InterPro" id="IPR036942">
    <property type="entry name" value="Beta-barrel_TonB_sf"/>
</dbReference>
<evidence type="ECO:0000256" key="8">
    <source>
        <dbReference type="ARBA" id="ARBA00023170"/>
    </source>
</evidence>
<evidence type="ECO:0000256" key="7">
    <source>
        <dbReference type="ARBA" id="ARBA00023136"/>
    </source>
</evidence>
<dbReference type="Pfam" id="PF07715">
    <property type="entry name" value="Plug"/>
    <property type="match status" value="1"/>
</dbReference>
<gene>
    <name evidence="15" type="ORF">MFP26_17000</name>
</gene>
<evidence type="ECO:0000256" key="10">
    <source>
        <dbReference type="PROSITE-ProRule" id="PRU01360"/>
    </source>
</evidence>
<evidence type="ECO:0000256" key="5">
    <source>
        <dbReference type="ARBA" id="ARBA00022692"/>
    </source>
</evidence>
<dbReference type="InterPro" id="IPR039426">
    <property type="entry name" value="TonB-dep_rcpt-like"/>
</dbReference>
<dbReference type="CDD" id="cd01347">
    <property type="entry name" value="ligand_gated_channel"/>
    <property type="match status" value="1"/>
</dbReference>
<keyword evidence="4 10" id="KW-1134">Transmembrane beta strand</keyword>
<name>A0ABT0MX08_9GAMM</name>
<feature type="domain" description="TonB-dependent receptor plug" evidence="14">
    <location>
        <begin position="112"/>
        <end position="225"/>
    </location>
</feature>
<comment type="similarity">
    <text evidence="2 10 11">Belongs to the TonB-dependent receptor family.</text>
</comment>